<reference evidence="1 2" key="1">
    <citation type="submission" date="2024-09" db="EMBL/GenBank/DDBJ databases">
        <authorList>
            <person name="Sun Q."/>
            <person name="Mori K."/>
        </authorList>
    </citation>
    <scope>NUCLEOTIDE SEQUENCE [LARGE SCALE GENOMIC DNA]</scope>
    <source>
        <strain evidence="1 2">JCM 15389</strain>
    </source>
</reference>
<evidence type="ECO:0000313" key="1">
    <source>
        <dbReference type="EMBL" id="MFC0081864.1"/>
    </source>
</evidence>
<dbReference type="EMBL" id="JBHLYQ010000053">
    <property type="protein sequence ID" value="MFC0081864.1"/>
    <property type="molecule type" value="Genomic_DNA"/>
</dbReference>
<gene>
    <name evidence="1" type="ORF">ACFFRE_06855</name>
</gene>
<organism evidence="1 2">
    <name type="scientific">Aciditerrimonas ferrireducens</name>
    <dbReference type="NCBI Taxonomy" id="667306"/>
    <lineage>
        <taxon>Bacteria</taxon>
        <taxon>Bacillati</taxon>
        <taxon>Actinomycetota</taxon>
        <taxon>Acidimicrobiia</taxon>
        <taxon>Acidimicrobiales</taxon>
        <taxon>Acidimicrobiaceae</taxon>
        <taxon>Aciditerrimonas</taxon>
    </lineage>
</organism>
<dbReference type="InterPro" id="IPR054188">
    <property type="entry name" value="DUF6893"/>
</dbReference>
<dbReference type="Proteomes" id="UP001589788">
    <property type="component" value="Unassembled WGS sequence"/>
</dbReference>
<protein>
    <submittedName>
        <fullName evidence="1">DUF6893 family small protein</fullName>
    </submittedName>
</protein>
<evidence type="ECO:0000313" key="2">
    <source>
        <dbReference type="Proteomes" id="UP001589788"/>
    </source>
</evidence>
<sequence>MIKRLVFSVLFAALAALVVRSLPDIARYLKIREM</sequence>
<keyword evidence="2" id="KW-1185">Reference proteome</keyword>
<comment type="caution">
    <text evidence="1">The sequence shown here is derived from an EMBL/GenBank/DDBJ whole genome shotgun (WGS) entry which is preliminary data.</text>
</comment>
<accession>A0ABV6C2G1</accession>
<dbReference type="Pfam" id="PF21833">
    <property type="entry name" value="DUF6893"/>
    <property type="match status" value="1"/>
</dbReference>
<dbReference type="RefSeq" id="WP_377789175.1">
    <property type="nucleotide sequence ID" value="NZ_JBHLYQ010000053.1"/>
</dbReference>
<proteinExistence type="predicted"/>
<name>A0ABV6C2G1_9ACTN</name>